<evidence type="ECO:0000256" key="1">
    <source>
        <dbReference type="SAM" id="MobiDB-lite"/>
    </source>
</evidence>
<dbReference type="PANTHER" id="PTHR41800">
    <property type="entry name" value="EXPRESSED PROTEIN"/>
    <property type="match status" value="1"/>
</dbReference>
<accession>A0A9P8LC93</accession>
<feature type="compositionally biased region" description="Polar residues" evidence="1">
    <location>
        <begin position="63"/>
        <end position="81"/>
    </location>
</feature>
<keyword evidence="4" id="KW-1185">Reference proteome</keyword>
<keyword evidence="2" id="KW-0812">Transmembrane</keyword>
<keyword evidence="2" id="KW-0472">Membrane</keyword>
<dbReference type="EMBL" id="JAGHQM010000560">
    <property type="protein sequence ID" value="KAH0559600.1"/>
    <property type="molecule type" value="Genomic_DNA"/>
</dbReference>
<dbReference type="Proteomes" id="UP000750711">
    <property type="component" value="Unassembled WGS sequence"/>
</dbReference>
<dbReference type="Pfam" id="PF15932">
    <property type="entry name" value="DUF4748"/>
    <property type="match status" value="1"/>
</dbReference>
<reference evidence="3" key="1">
    <citation type="submission" date="2021-03" db="EMBL/GenBank/DDBJ databases">
        <title>Comparative genomics and phylogenomic investigation of the class Geoglossomycetes provide insights into ecological specialization and systematics.</title>
        <authorList>
            <person name="Melie T."/>
            <person name="Pirro S."/>
            <person name="Miller A.N."/>
            <person name="Quandt A."/>
        </authorList>
    </citation>
    <scope>NUCLEOTIDE SEQUENCE</scope>
    <source>
        <strain evidence="3">CAQ_001_2017</strain>
    </source>
</reference>
<dbReference type="PANTHER" id="PTHR41800:SF1">
    <property type="entry name" value="EXPRESSED PROTEIN"/>
    <property type="match status" value="1"/>
</dbReference>
<protein>
    <submittedName>
        <fullName evidence="3">Uncharacterized protein</fullName>
    </submittedName>
</protein>
<evidence type="ECO:0000256" key="2">
    <source>
        <dbReference type="SAM" id="Phobius"/>
    </source>
</evidence>
<gene>
    <name evidence="3" type="ORF">GP486_003884</name>
</gene>
<dbReference type="InterPro" id="IPR031833">
    <property type="entry name" value="DUF4748"/>
</dbReference>
<feature type="compositionally biased region" description="Basic and acidic residues" evidence="1">
    <location>
        <begin position="32"/>
        <end position="41"/>
    </location>
</feature>
<feature type="transmembrane region" description="Helical" evidence="2">
    <location>
        <begin position="6"/>
        <end position="25"/>
    </location>
</feature>
<proteinExistence type="predicted"/>
<sequence length="106" mass="11829">MNTVKSFWYGWGALIVAGGGAYYMAKRSINEDRQARFDKDQRRRRMTSSLEQNSVDSAGRVNSDASGSPSRDASGRNTPGNEQKVAEKSKYETSEPFRSKKGDRLS</sequence>
<feature type="compositionally biased region" description="Polar residues" evidence="1">
    <location>
        <begin position="47"/>
        <end position="56"/>
    </location>
</feature>
<dbReference type="AlphaFoldDB" id="A0A9P8LC93"/>
<feature type="compositionally biased region" description="Basic and acidic residues" evidence="1">
    <location>
        <begin position="84"/>
        <end position="106"/>
    </location>
</feature>
<comment type="caution">
    <text evidence="3">The sequence shown here is derived from an EMBL/GenBank/DDBJ whole genome shotgun (WGS) entry which is preliminary data.</text>
</comment>
<name>A0A9P8LC93_9PEZI</name>
<evidence type="ECO:0000313" key="3">
    <source>
        <dbReference type="EMBL" id="KAH0559600.1"/>
    </source>
</evidence>
<evidence type="ECO:0000313" key="4">
    <source>
        <dbReference type="Proteomes" id="UP000750711"/>
    </source>
</evidence>
<organism evidence="3 4">
    <name type="scientific">Trichoglossum hirsutum</name>
    <dbReference type="NCBI Taxonomy" id="265104"/>
    <lineage>
        <taxon>Eukaryota</taxon>
        <taxon>Fungi</taxon>
        <taxon>Dikarya</taxon>
        <taxon>Ascomycota</taxon>
        <taxon>Pezizomycotina</taxon>
        <taxon>Geoglossomycetes</taxon>
        <taxon>Geoglossales</taxon>
        <taxon>Geoglossaceae</taxon>
        <taxon>Trichoglossum</taxon>
    </lineage>
</organism>
<keyword evidence="2" id="KW-1133">Transmembrane helix</keyword>
<feature type="region of interest" description="Disordered" evidence="1">
    <location>
        <begin position="32"/>
        <end position="106"/>
    </location>
</feature>